<name>A0A1S8YJL6_9GAMM</name>
<accession>A0A1S8YJL6</accession>
<evidence type="ECO:0000313" key="4">
    <source>
        <dbReference type="Proteomes" id="UP000190667"/>
    </source>
</evidence>
<sequence length="29" mass="3545">EYNRERPHSSLNNRTPEEFIRSLQKSQDL</sequence>
<dbReference type="EMBL" id="MRUL01000040">
    <property type="protein sequence ID" value="OON34662.1"/>
    <property type="molecule type" value="Genomic_DNA"/>
</dbReference>
<evidence type="ECO:0000256" key="1">
    <source>
        <dbReference type="SAM" id="MobiDB-lite"/>
    </source>
</evidence>
<evidence type="ECO:0000313" key="3">
    <source>
        <dbReference type="EMBL" id="OON39264.1"/>
    </source>
</evidence>
<dbReference type="Proteomes" id="UP000190667">
    <property type="component" value="Unassembled WGS sequence"/>
</dbReference>
<proteinExistence type="predicted"/>
<feature type="region of interest" description="Disordered" evidence="1">
    <location>
        <begin position="1"/>
        <end position="29"/>
    </location>
</feature>
<dbReference type="AlphaFoldDB" id="A0A1S8YJL6"/>
<keyword evidence="4" id="KW-1185">Reference proteome</keyword>
<reference evidence="3 4" key="1">
    <citation type="submission" date="2016-12" db="EMBL/GenBank/DDBJ databases">
        <title>Izhakiella australiana sp. nov. of genus Izhakiella isolated from Australian desert.</title>
        <authorList>
            <person name="Ji M."/>
        </authorList>
    </citation>
    <scope>NUCLEOTIDE SEQUENCE [LARGE SCALE GENOMIC DNA]</scope>
    <source>
        <strain evidence="3 4">D4N98</strain>
    </source>
</reference>
<evidence type="ECO:0000313" key="2">
    <source>
        <dbReference type="EMBL" id="OON34662.1"/>
    </source>
</evidence>
<protein>
    <submittedName>
        <fullName evidence="3">Transposase</fullName>
    </submittedName>
</protein>
<dbReference type="EMBL" id="MRUL01000010">
    <property type="protein sequence ID" value="OON39264.1"/>
    <property type="molecule type" value="Genomic_DNA"/>
</dbReference>
<feature type="non-terminal residue" evidence="3">
    <location>
        <position position="1"/>
    </location>
</feature>
<organism evidence="3 4">
    <name type="scientific">Izhakiella australiensis</name>
    <dbReference type="NCBI Taxonomy" id="1926881"/>
    <lineage>
        <taxon>Bacteria</taxon>
        <taxon>Pseudomonadati</taxon>
        <taxon>Pseudomonadota</taxon>
        <taxon>Gammaproteobacteria</taxon>
        <taxon>Enterobacterales</taxon>
        <taxon>Erwiniaceae</taxon>
        <taxon>Izhakiella</taxon>
    </lineage>
</organism>
<comment type="caution">
    <text evidence="3">The sequence shown here is derived from an EMBL/GenBank/DDBJ whole genome shotgun (WGS) entry which is preliminary data.</text>
</comment>
<gene>
    <name evidence="3" type="ORF">BTJ39_14380</name>
    <name evidence="2" type="ORF">BTJ39_23660</name>
</gene>